<dbReference type="SUPFAM" id="SSF46894">
    <property type="entry name" value="C-terminal effector domain of the bipartite response regulators"/>
    <property type="match status" value="1"/>
</dbReference>
<evidence type="ECO:0000256" key="3">
    <source>
        <dbReference type="ARBA" id="ARBA00023159"/>
    </source>
</evidence>
<proteinExistence type="predicted"/>
<evidence type="ECO:0000256" key="4">
    <source>
        <dbReference type="ARBA" id="ARBA00023163"/>
    </source>
</evidence>
<dbReference type="InterPro" id="IPR000792">
    <property type="entry name" value="Tscrpt_reg_LuxR_C"/>
</dbReference>
<dbReference type="GO" id="GO:0003677">
    <property type="term" value="F:DNA binding"/>
    <property type="evidence" value="ECO:0007669"/>
    <property type="project" value="UniProtKB-KW"/>
</dbReference>
<dbReference type="PROSITE" id="PS50043">
    <property type="entry name" value="HTH_LUXR_2"/>
    <property type="match status" value="1"/>
</dbReference>
<gene>
    <name evidence="6" type="ORF">RF091_19045</name>
</gene>
<dbReference type="EMBL" id="JAVIPQ010000324">
    <property type="protein sequence ID" value="MDQ9557594.1"/>
    <property type="molecule type" value="Genomic_DNA"/>
</dbReference>
<dbReference type="PANTHER" id="PTHR44688:SF16">
    <property type="entry name" value="DNA-BINDING TRANSCRIPTIONAL ACTIVATOR DEVR_DOSR"/>
    <property type="match status" value="1"/>
</dbReference>
<dbReference type="PRINTS" id="PR00038">
    <property type="entry name" value="HTHLUXR"/>
</dbReference>
<name>A0ABD5BMI6_SERMA</name>
<comment type="caution">
    <text evidence="6">The sequence shown here is derived from an EMBL/GenBank/DDBJ whole genome shotgun (WGS) entry which is preliminary data.</text>
</comment>
<reference evidence="6 7" key="1">
    <citation type="submission" date="2023-07" db="EMBL/GenBank/DDBJ databases">
        <title>Pathogens genome sequencing project 196.</title>
        <authorList>
            <person name="Cao X."/>
        </authorList>
    </citation>
    <scope>NUCLEOTIDE SEQUENCE [LARGE SCALE GENOMIC DNA]</scope>
    <source>
        <strain evidence="6 7">SM41</strain>
    </source>
</reference>
<evidence type="ECO:0000313" key="7">
    <source>
        <dbReference type="Proteomes" id="UP001234811"/>
    </source>
</evidence>
<dbReference type="Pfam" id="PF00196">
    <property type="entry name" value="GerE"/>
    <property type="match status" value="1"/>
</dbReference>
<keyword evidence="2" id="KW-0238">DNA-binding</keyword>
<keyword evidence="1" id="KW-0805">Transcription regulation</keyword>
<dbReference type="RefSeq" id="WP_047569681.1">
    <property type="nucleotide sequence ID" value="NZ_CP026050.1"/>
</dbReference>
<dbReference type="InterPro" id="IPR016032">
    <property type="entry name" value="Sig_transdc_resp-reg_C-effctor"/>
</dbReference>
<dbReference type="Gene3D" id="1.10.10.10">
    <property type="entry name" value="Winged helix-like DNA-binding domain superfamily/Winged helix DNA-binding domain"/>
    <property type="match status" value="1"/>
</dbReference>
<dbReference type="Proteomes" id="UP001234811">
    <property type="component" value="Unassembled WGS sequence"/>
</dbReference>
<dbReference type="SMART" id="SM00421">
    <property type="entry name" value="HTH_LUXR"/>
    <property type="match status" value="1"/>
</dbReference>
<dbReference type="InterPro" id="IPR036388">
    <property type="entry name" value="WH-like_DNA-bd_sf"/>
</dbReference>
<accession>A0ABD5BMI6</accession>
<keyword evidence="4" id="KW-0804">Transcription</keyword>
<evidence type="ECO:0000313" key="6">
    <source>
        <dbReference type="EMBL" id="MDQ9557594.1"/>
    </source>
</evidence>
<dbReference type="CDD" id="cd06170">
    <property type="entry name" value="LuxR_C_like"/>
    <property type="match status" value="1"/>
</dbReference>
<sequence>MNSVNIIIDDENRYFSAGLRHSITEYAQVNKKSVCFLTPGSLVRPDIVLTSVRRRAQRWRRMRYGASAAPVVTIKERPVKLVDEVHRVLYRSDDQRRLFELLTETLSGVQYPVNERRALTARERQVMGYMRLGFDQSQVAKIMGVSVKTVHSHKRSVMGKLMLCRNHELLYWLLSHEGELS</sequence>
<dbReference type="AlphaFoldDB" id="A0ABD5BMI6"/>
<evidence type="ECO:0000256" key="2">
    <source>
        <dbReference type="ARBA" id="ARBA00023125"/>
    </source>
</evidence>
<dbReference type="PANTHER" id="PTHR44688">
    <property type="entry name" value="DNA-BINDING TRANSCRIPTIONAL ACTIVATOR DEVR_DOSR"/>
    <property type="match status" value="1"/>
</dbReference>
<protein>
    <submittedName>
        <fullName evidence="6">LuxR C-terminal-related transcriptional regulator</fullName>
    </submittedName>
</protein>
<feature type="domain" description="HTH luxR-type" evidence="5">
    <location>
        <begin position="112"/>
        <end position="177"/>
    </location>
</feature>
<keyword evidence="3" id="KW-0010">Activator</keyword>
<evidence type="ECO:0000259" key="5">
    <source>
        <dbReference type="PROSITE" id="PS50043"/>
    </source>
</evidence>
<evidence type="ECO:0000256" key="1">
    <source>
        <dbReference type="ARBA" id="ARBA00023015"/>
    </source>
</evidence>
<organism evidence="6 7">
    <name type="scientific">Serratia marcescens</name>
    <dbReference type="NCBI Taxonomy" id="615"/>
    <lineage>
        <taxon>Bacteria</taxon>
        <taxon>Pseudomonadati</taxon>
        <taxon>Pseudomonadota</taxon>
        <taxon>Gammaproteobacteria</taxon>
        <taxon>Enterobacterales</taxon>
        <taxon>Yersiniaceae</taxon>
        <taxon>Serratia</taxon>
    </lineage>
</organism>